<feature type="transmembrane region" description="Helical" evidence="7">
    <location>
        <begin position="237"/>
        <end position="258"/>
    </location>
</feature>
<feature type="region of interest" description="Disordered" evidence="6">
    <location>
        <begin position="1"/>
        <end position="38"/>
    </location>
</feature>
<gene>
    <name evidence="8" type="ORF">Taro_042553</name>
</gene>
<dbReference type="PANTHER" id="PTHR31113">
    <property type="entry name" value="UPF0496 PROTEIN 3-RELATED"/>
    <property type="match status" value="1"/>
</dbReference>
<dbReference type="AlphaFoldDB" id="A0A843WH55"/>
<dbReference type="PANTHER" id="PTHR31113:SF3">
    <property type="entry name" value="UPF0496 PROTEIN 1"/>
    <property type="match status" value="1"/>
</dbReference>
<comment type="subcellular location">
    <subcellularLocation>
        <location evidence="1">Membrane</location>
    </subcellularLocation>
</comment>
<dbReference type="GO" id="GO:0016020">
    <property type="term" value="C:membrane"/>
    <property type="evidence" value="ECO:0007669"/>
    <property type="project" value="UniProtKB-SubCell"/>
</dbReference>
<dbReference type="Proteomes" id="UP000652761">
    <property type="component" value="Unassembled WGS sequence"/>
</dbReference>
<accession>A0A843WH55</accession>
<sequence>MGACLSVESRRPTPSTQAQMSLNGGGAVSTSVDSADGSSNKTRFMAELSSYEAACKLDPELQSFDSALQQRTSRAISSLAVAVEFRSFSFNSLKEVTGCLLDMNQDAVSIILECKKDIWKNDELSGLVEEYFENSLETLHFCTTLEKCLNKARERQLMIHLALQCFEENEAKKGDSKYARTLEELRNFKAAGDPFGEDFFGVFQSVYRQQLSMLEKLERRKQKVDKKLKSIKTWRKVSSIIFASAFAAVIICSVVAAAMAAPPVAAALVAVASAPVGSMGKWFDSLWKKYQDALKGEKELISAMKGGTCIAIMELESIRCVVEQLEIQINALVLAADFALRDEEAVKIGIGEIKRKLGDFMNSIEDLGKQLDLSRCLSTPRQPPKPPWSSPESPFWTYLLSICGGDTRARDRFDPALVYRRRRTARPLSLWLDEIADF</sequence>
<evidence type="ECO:0000256" key="3">
    <source>
        <dbReference type="ARBA" id="ARBA00022692"/>
    </source>
</evidence>
<evidence type="ECO:0000256" key="1">
    <source>
        <dbReference type="ARBA" id="ARBA00004370"/>
    </source>
</evidence>
<dbReference type="OrthoDB" id="679959at2759"/>
<feature type="compositionally biased region" description="Polar residues" evidence="6">
    <location>
        <begin position="12"/>
        <end position="38"/>
    </location>
</feature>
<proteinExistence type="inferred from homology"/>
<keyword evidence="5 7" id="KW-0472">Membrane</keyword>
<comment type="similarity">
    <text evidence="2">Belongs to the UPF0496 family.</text>
</comment>
<reference evidence="8" key="1">
    <citation type="submission" date="2017-07" db="EMBL/GenBank/DDBJ databases">
        <title>Taro Niue Genome Assembly and Annotation.</title>
        <authorList>
            <person name="Atibalentja N."/>
            <person name="Keating K."/>
            <person name="Fields C.J."/>
        </authorList>
    </citation>
    <scope>NUCLEOTIDE SEQUENCE</scope>
    <source>
        <strain evidence="8">Niue_2</strain>
        <tissue evidence="8">Leaf</tissue>
    </source>
</reference>
<evidence type="ECO:0000256" key="2">
    <source>
        <dbReference type="ARBA" id="ARBA00009074"/>
    </source>
</evidence>
<keyword evidence="4 7" id="KW-1133">Transmembrane helix</keyword>
<evidence type="ECO:0000256" key="6">
    <source>
        <dbReference type="SAM" id="MobiDB-lite"/>
    </source>
</evidence>
<keyword evidence="9" id="KW-1185">Reference proteome</keyword>
<dbReference type="Pfam" id="PF05055">
    <property type="entry name" value="DUF677"/>
    <property type="match status" value="1"/>
</dbReference>
<evidence type="ECO:0000256" key="4">
    <source>
        <dbReference type="ARBA" id="ARBA00022989"/>
    </source>
</evidence>
<evidence type="ECO:0000256" key="5">
    <source>
        <dbReference type="ARBA" id="ARBA00023136"/>
    </source>
</evidence>
<name>A0A843WH55_COLES</name>
<evidence type="ECO:0000256" key="7">
    <source>
        <dbReference type="SAM" id="Phobius"/>
    </source>
</evidence>
<dbReference type="InterPro" id="IPR007749">
    <property type="entry name" value="DUF677"/>
</dbReference>
<keyword evidence="3 7" id="KW-0812">Transmembrane</keyword>
<evidence type="ECO:0000313" key="9">
    <source>
        <dbReference type="Proteomes" id="UP000652761"/>
    </source>
</evidence>
<dbReference type="EMBL" id="NMUH01004441">
    <property type="protein sequence ID" value="MQM09672.1"/>
    <property type="molecule type" value="Genomic_DNA"/>
</dbReference>
<comment type="caution">
    <text evidence="8">The sequence shown here is derived from an EMBL/GenBank/DDBJ whole genome shotgun (WGS) entry which is preliminary data.</text>
</comment>
<protein>
    <submittedName>
        <fullName evidence="8">Uncharacterized protein</fullName>
    </submittedName>
</protein>
<organism evidence="8 9">
    <name type="scientific">Colocasia esculenta</name>
    <name type="common">Wild taro</name>
    <name type="synonym">Arum esculentum</name>
    <dbReference type="NCBI Taxonomy" id="4460"/>
    <lineage>
        <taxon>Eukaryota</taxon>
        <taxon>Viridiplantae</taxon>
        <taxon>Streptophyta</taxon>
        <taxon>Embryophyta</taxon>
        <taxon>Tracheophyta</taxon>
        <taxon>Spermatophyta</taxon>
        <taxon>Magnoliopsida</taxon>
        <taxon>Liliopsida</taxon>
        <taxon>Araceae</taxon>
        <taxon>Aroideae</taxon>
        <taxon>Colocasieae</taxon>
        <taxon>Colocasia</taxon>
    </lineage>
</organism>
<evidence type="ECO:0000313" key="8">
    <source>
        <dbReference type="EMBL" id="MQM09672.1"/>
    </source>
</evidence>